<comment type="caution">
    <text evidence="2">The sequence shown here is derived from an EMBL/GenBank/DDBJ whole genome shotgun (WGS) entry which is preliminary data.</text>
</comment>
<evidence type="ECO:0000256" key="1">
    <source>
        <dbReference type="SAM" id="MobiDB-lite"/>
    </source>
</evidence>
<dbReference type="AlphaFoldDB" id="A0A834PHA7"/>
<feature type="compositionally biased region" description="Pro residues" evidence="1">
    <location>
        <begin position="91"/>
        <end position="116"/>
    </location>
</feature>
<name>A0A834PHA7_VESPE</name>
<organism evidence="2 3">
    <name type="scientific">Vespula pensylvanica</name>
    <name type="common">Western yellow jacket</name>
    <name type="synonym">Wasp</name>
    <dbReference type="NCBI Taxonomy" id="30213"/>
    <lineage>
        <taxon>Eukaryota</taxon>
        <taxon>Metazoa</taxon>
        <taxon>Ecdysozoa</taxon>
        <taxon>Arthropoda</taxon>
        <taxon>Hexapoda</taxon>
        <taxon>Insecta</taxon>
        <taxon>Pterygota</taxon>
        <taxon>Neoptera</taxon>
        <taxon>Endopterygota</taxon>
        <taxon>Hymenoptera</taxon>
        <taxon>Apocrita</taxon>
        <taxon>Aculeata</taxon>
        <taxon>Vespoidea</taxon>
        <taxon>Vespidae</taxon>
        <taxon>Vespinae</taxon>
        <taxon>Vespula</taxon>
    </lineage>
</organism>
<evidence type="ECO:0000313" key="2">
    <source>
        <dbReference type="EMBL" id="KAF7439613.1"/>
    </source>
</evidence>
<sequence length="166" mass="18071">MATRVKKFRLLSISSIEESPPSLFSFRSNPKARQLGKQQRLSSGPPTALEQPAVRRSSSVCVLNENFRSEKSLSQNGCPYLRDSGAEAFSNPPPPAIQPPAAPVPPPPLPPSPPPLLPCNTEEKVLVCYTCVRPRQYRKNGESGEGERSKGCCKKRRHLAAAPVNA</sequence>
<dbReference type="Proteomes" id="UP000600918">
    <property type="component" value="Unassembled WGS sequence"/>
</dbReference>
<reference evidence="2" key="1">
    <citation type="journal article" date="2020" name="G3 (Bethesda)">
        <title>High-Quality Assemblies for Three Invasive Social Wasps from the &lt;i&gt;Vespula&lt;/i&gt; Genus.</title>
        <authorList>
            <person name="Harrop T.W.R."/>
            <person name="Guhlin J."/>
            <person name="McLaughlin G.M."/>
            <person name="Permina E."/>
            <person name="Stockwell P."/>
            <person name="Gilligan J."/>
            <person name="Le Lec M.F."/>
            <person name="Gruber M.A.M."/>
            <person name="Quinn O."/>
            <person name="Lovegrove M."/>
            <person name="Duncan E.J."/>
            <person name="Remnant E.J."/>
            <person name="Van Eeckhoven J."/>
            <person name="Graham B."/>
            <person name="Knapp R.A."/>
            <person name="Langford K.W."/>
            <person name="Kronenberg Z."/>
            <person name="Press M.O."/>
            <person name="Eacker S.M."/>
            <person name="Wilson-Rankin E.E."/>
            <person name="Purcell J."/>
            <person name="Lester P.J."/>
            <person name="Dearden P.K."/>
        </authorList>
    </citation>
    <scope>NUCLEOTIDE SEQUENCE</scope>
    <source>
        <strain evidence="2">Volc-1</strain>
    </source>
</reference>
<proteinExistence type="predicted"/>
<feature type="compositionally biased region" description="Polar residues" evidence="1">
    <location>
        <begin position="36"/>
        <end position="45"/>
    </location>
</feature>
<feature type="compositionally biased region" description="Basic and acidic residues" evidence="1">
    <location>
        <begin position="139"/>
        <end position="150"/>
    </location>
</feature>
<protein>
    <submittedName>
        <fullName evidence="2">Uncharacterized protein</fullName>
    </submittedName>
</protein>
<evidence type="ECO:0000313" key="3">
    <source>
        <dbReference type="Proteomes" id="UP000600918"/>
    </source>
</evidence>
<feature type="region of interest" description="Disordered" evidence="1">
    <location>
        <begin position="138"/>
        <end position="166"/>
    </location>
</feature>
<gene>
    <name evidence="2" type="ORF">H0235_002004</name>
</gene>
<keyword evidence="3" id="KW-1185">Reference proteome</keyword>
<accession>A0A834PHA7</accession>
<feature type="region of interest" description="Disordered" evidence="1">
    <location>
        <begin position="20"/>
        <end position="55"/>
    </location>
</feature>
<dbReference type="EMBL" id="JACSDY010000001">
    <property type="protein sequence ID" value="KAF7439613.1"/>
    <property type="molecule type" value="Genomic_DNA"/>
</dbReference>
<feature type="region of interest" description="Disordered" evidence="1">
    <location>
        <begin position="81"/>
        <end position="116"/>
    </location>
</feature>